<dbReference type="EMBL" id="PP791527">
    <property type="protein sequence ID" value="XBC24075.1"/>
    <property type="molecule type" value="Genomic_DNA"/>
</dbReference>
<proteinExistence type="predicted"/>
<organism evidence="1">
    <name type="scientific">Pseudomonas phage BL5</name>
    <dbReference type="NCBI Taxonomy" id="3109218"/>
    <lineage>
        <taxon>Viruses</taxon>
    </lineage>
</organism>
<accession>A0AAU7B910</accession>
<protein>
    <submittedName>
        <fullName evidence="1">Uncharacterized protein</fullName>
    </submittedName>
</protein>
<name>A0AAU7B910_9VIRU</name>
<evidence type="ECO:0000313" key="1">
    <source>
        <dbReference type="EMBL" id="XBC24075.1"/>
    </source>
</evidence>
<reference evidence="1" key="1">
    <citation type="submission" date="2024-05" db="EMBL/GenBank/DDBJ databases">
        <authorList>
            <person name="Mosharraf F.B."/>
            <person name="Rowell A."/>
            <person name="Christopher M."/>
            <person name="Bernard J."/>
            <person name="Rojas K."/>
            <person name="Bono L.M."/>
        </authorList>
    </citation>
    <scope>NUCLEOTIDE SEQUENCE</scope>
</reference>
<sequence length="257" mass="29038">MAELNFDAAAFQQAHSTQAPAPQATAWNTSDDIDTRLATAGANAQQELMAINFNAPEEDQVLTYLHALHAAMLAQGVPALPVEQFYSADAFERWKGLLADELAEGCKTAPNFNAIMPTSMFVRALTPFRCDKLNMEVVTFADRVRRAAELKMLWLSEHDTSGKRAKLNREAQRRYQLRQKDDGSPEAELAKAAKVAYEEYIAACRQRKEAEAQWDEYVRQVTEQARQQRAHTMAQWTLHVSQKKEAWEAIKAQKPLN</sequence>